<dbReference type="SUPFAM" id="SSF48452">
    <property type="entry name" value="TPR-like"/>
    <property type="match status" value="1"/>
</dbReference>
<feature type="chain" id="PRO_5034020427" evidence="1">
    <location>
        <begin position="32"/>
        <end position="267"/>
    </location>
</feature>
<dbReference type="EMBL" id="BATC01000035">
    <property type="protein sequence ID" value="GAD59681.1"/>
    <property type="molecule type" value="Genomic_DNA"/>
</dbReference>
<keyword evidence="3" id="KW-1185">Reference proteome</keyword>
<comment type="caution">
    <text evidence="2">The sequence shown here is derived from an EMBL/GenBank/DDBJ whole genome shotgun (WGS) entry which is preliminary data.</text>
</comment>
<evidence type="ECO:0000313" key="2">
    <source>
        <dbReference type="EMBL" id="GAD59681.1"/>
    </source>
</evidence>
<dbReference type="Proteomes" id="UP000016569">
    <property type="component" value="Unassembled WGS sequence"/>
</dbReference>
<evidence type="ECO:0000256" key="1">
    <source>
        <dbReference type="SAM" id="SignalP"/>
    </source>
</evidence>
<gene>
    <name evidence="2" type="ORF">MBEBAB_1931</name>
</gene>
<dbReference type="SMART" id="SM00028">
    <property type="entry name" value="TPR"/>
    <property type="match status" value="3"/>
</dbReference>
<dbReference type="InterPro" id="IPR019734">
    <property type="entry name" value="TPR_rpt"/>
</dbReference>
<dbReference type="InterPro" id="IPR011990">
    <property type="entry name" value="TPR-like_helical_dom_sf"/>
</dbReference>
<dbReference type="PIRSF" id="PIRSF035836">
    <property type="entry name" value="UCP035836"/>
    <property type="match status" value="1"/>
</dbReference>
<organism evidence="2 3">
    <name type="scientific">Brevundimonas abyssalis TAR-001</name>
    <dbReference type="NCBI Taxonomy" id="1391729"/>
    <lineage>
        <taxon>Bacteria</taxon>
        <taxon>Pseudomonadati</taxon>
        <taxon>Pseudomonadota</taxon>
        <taxon>Alphaproteobacteria</taxon>
        <taxon>Caulobacterales</taxon>
        <taxon>Caulobacteraceae</taxon>
        <taxon>Brevundimonas</taxon>
    </lineage>
</organism>
<proteinExistence type="predicted"/>
<name>A0A8E0TSV0_9CAUL</name>
<dbReference type="AlphaFoldDB" id="A0A8E0TSV0"/>
<protein>
    <submittedName>
        <fullName evidence="2">Flp pilus assembly protein TadD, contains TPR repeat</fullName>
    </submittedName>
</protein>
<sequence length="267" mass="28543">MQETVRTEPMSRKLTFAATALLLASAAPALAQETAAPAPTTATAEQRAAYDRADPLARSVFWGREVEVNPNDPVAGVRLAQALRELGRHDRAAEAAQGVLMVQPGNVEAMLEVGRAHIARGQAFYGVAALEQARDAAPNDWRPLSLLGVAYQQVRRPADAQAAWTAALTLSPENPTVLSNMAMAMVAGGDSAGAEPLLRRAVAQPGASLQMRQNLALVLGLNGNRAEAEQILRRHLPPEQADRNLNWLDNEAARPTGARTWESLSGR</sequence>
<dbReference type="Gene3D" id="1.25.40.10">
    <property type="entry name" value="Tetratricopeptide repeat domain"/>
    <property type="match status" value="1"/>
</dbReference>
<keyword evidence="1" id="KW-0732">Signal</keyword>
<accession>A0A8E0TSV0</accession>
<feature type="signal peptide" evidence="1">
    <location>
        <begin position="1"/>
        <end position="31"/>
    </location>
</feature>
<reference evidence="3" key="1">
    <citation type="journal article" date="2013" name="Genome Announc.">
        <title>Draft Genome Sequence of the Dimorphic Prosthecate Bacterium Brevundimonas abyssalis TAR-001T.</title>
        <authorList>
            <person name="Tsubouchi T."/>
            <person name="Nishi S."/>
            <person name="Usui K."/>
            <person name="Shimane Y."/>
            <person name="Takaki Y."/>
            <person name="Maruyama T."/>
            <person name="Hatada Y."/>
        </authorList>
    </citation>
    <scope>NUCLEOTIDE SEQUENCE [LARGE SCALE GENOMIC DNA]</scope>
    <source>
        <strain evidence="3">TAR-001</strain>
    </source>
</reference>
<dbReference type="InterPro" id="IPR014596">
    <property type="entry name" value="UCP035836"/>
</dbReference>
<evidence type="ECO:0000313" key="3">
    <source>
        <dbReference type="Proteomes" id="UP000016569"/>
    </source>
</evidence>